<sequence>MGNLCAMKIKLLFPAKKKKEGGCVRSSFINIFSKTSMGDMKRMMMVFAVVGLLLMVPSSTSASFASCYGGCFLLCVIIPTNTASSCALQCLKNCIVPPSSTLQLSETNSNYFCKLGCASSLCSNYSTKQNPNSKKVEGCVDSCSGICTKN</sequence>
<dbReference type="PANTHER" id="PTHR36312">
    <property type="entry name" value="THIONIN-LIKE PROTEIN 1"/>
    <property type="match status" value="1"/>
</dbReference>
<dbReference type="InterPro" id="IPR038975">
    <property type="entry name" value="THNL"/>
</dbReference>
<evidence type="ECO:0000313" key="2">
    <source>
        <dbReference type="RefSeq" id="XP_015869439.4"/>
    </source>
</evidence>
<keyword evidence="1" id="KW-1185">Reference proteome</keyword>
<reference evidence="1" key="1">
    <citation type="submission" date="2025-05" db="UniProtKB">
        <authorList>
            <consortium name="RefSeq"/>
        </authorList>
    </citation>
    <scope>NUCLEOTIDE SEQUENCE [LARGE SCALE GENOMIC DNA]</scope>
</reference>
<dbReference type="GeneID" id="107406758"/>
<dbReference type="KEGG" id="zju:107406758"/>
<name>A0A6P3Z3A7_ZIZJJ</name>
<dbReference type="AlphaFoldDB" id="A0A6P3Z3A7"/>
<reference evidence="2" key="2">
    <citation type="submission" date="2025-08" db="UniProtKB">
        <authorList>
            <consortium name="RefSeq"/>
        </authorList>
    </citation>
    <scope>IDENTIFICATION</scope>
    <source>
        <tissue evidence="2">Seedling</tissue>
    </source>
</reference>
<dbReference type="InParanoid" id="A0A6P3Z3A7"/>
<organism evidence="1 2">
    <name type="scientific">Ziziphus jujuba</name>
    <name type="common">Chinese jujube</name>
    <name type="synonym">Ziziphus sativa</name>
    <dbReference type="NCBI Taxonomy" id="326968"/>
    <lineage>
        <taxon>Eukaryota</taxon>
        <taxon>Viridiplantae</taxon>
        <taxon>Streptophyta</taxon>
        <taxon>Embryophyta</taxon>
        <taxon>Tracheophyta</taxon>
        <taxon>Spermatophyta</taxon>
        <taxon>Magnoliopsida</taxon>
        <taxon>eudicotyledons</taxon>
        <taxon>Gunneridae</taxon>
        <taxon>Pentapetalae</taxon>
        <taxon>rosids</taxon>
        <taxon>fabids</taxon>
        <taxon>Rosales</taxon>
        <taxon>Rhamnaceae</taxon>
        <taxon>Paliureae</taxon>
        <taxon>Ziziphus</taxon>
    </lineage>
</organism>
<proteinExistence type="predicted"/>
<accession>A0A6P3Z3A7</accession>
<protein>
    <submittedName>
        <fullName evidence="2">Thionin-like protein 2</fullName>
    </submittedName>
</protein>
<dbReference type="RefSeq" id="XP_015869439.4">
    <property type="nucleotide sequence ID" value="XM_016013953.4"/>
</dbReference>
<gene>
    <name evidence="2" type="primary">LOC107406758</name>
</gene>
<dbReference type="PANTHER" id="PTHR36312:SF1">
    <property type="entry name" value="OS01G0594500 PROTEIN"/>
    <property type="match status" value="1"/>
</dbReference>
<evidence type="ECO:0000313" key="1">
    <source>
        <dbReference type="Proteomes" id="UP001652623"/>
    </source>
</evidence>
<dbReference type="Proteomes" id="UP001652623">
    <property type="component" value="Chromosome 1"/>
</dbReference>